<evidence type="ECO:0000313" key="3">
    <source>
        <dbReference type="Proteomes" id="UP000481153"/>
    </source>
</evidence>
<name>A0A6G0WFK7_9STRA</name>
<keyword evidence="3" id="KW-1185">Reference proteome</keyword>
<dbReference type="VEuPathDB" id="FungiDB:AeMF1_014784"/>
<proteinExistence type="predicted"/>
<dbReference type="Proteomes" id="UP000481153">
    <property type="component" value="Unassembled WGS sequence"/>
</dbReference>
<accession>A0A6G0WFK7</accession>
<dbReference type="EMBL" id="VJMJ01000226">
    <property type="protein sequence ID" value="KAF0726094.1"/>
    <property type="molecule type" value="Genomic_DNA"/>
</dbReference>
<comment type="caution">
    <text evidence="1">The sequence shown here is derived from an EMBL/GenBank/DDBJ whole genome shotgun (WGS) entry which is preliminary data.</text>
</comment>
<sequence length="184" mass="20805">MTITTKLHQDQMDADAAALKEVLEIVEWLESVFAGDGGLVDPVRMFDGRVMLTEEELIDYRLSANDPSAASMRQQFDDASGLMRRLDESLRQQLLSALEDYEAAMASSGETRRRYRTNVITSTPEYDQALRDLFSISFWDIRCAHRIESLYIQQSALEEAIAQAHTEAQQIPDNIPAHGMYNDG</sequence>
<reference evidence="1 3" key="1">
    <citation type="submission" date="2019-07" db="EMBL/GenBank/DDBJ databases">
        <title>Genomics analysis of Aphanomyces spp. identifies a new class of oomycete effector associated with host adaptation.</title>
        <authorList>
            <person name="Gaulin E."/>
        </authorList>
    </citation>
    <scope>NUCLEOTIDE SEQUENCE [LARGE SCALE GENOMIC DNA]</scope>
    <source>
        <strain evidence="1 3">ATCC 201684</strain>
    </source>
</reference>
<evidence type="ECO:0000313" key="2">
    <source>
        <dbReference type="EMBL" id="KAF0744291.1"/>
    </source>
</evidence>
<protein>
    <submittedName>
        <fullName evidence="1">Uncharacterized protein</fullName>
    </submittedName>
</protein>
<organism evidence="1 3">
    <name type="scientific">Aphanomyces euteiches</name>
    <dbReference type="NCBI Taxonomy" id="100861"/>
    <lineage>
        <taxon>Eukaryota</taxon>
        <taxon>Sar</taxon>
        <taxon>Stramenopiles</taxon>
        <taxon>Oomycota</taxon>
        <taxon>Saprolegniomycetes</taxon>
        <taxon>Saprolegniales</taxon>
        <taxon>Verrucalvaceae</taxon>
        <taxon>Aphanomyces</taxon>
    </lineage>
</organism>
<dbReference type="EMBL" id="VJMJ01000009">
    <property type="protein sequence ID" value="KAF0744291.1"/>
    <property type="molecule type" value="Genomic_DNA"/>
</dbReference>
<gene>
    <name evidence="2" type="ORF">Ae201684_000779</name>
    <name evidence="1" type="ORF">Ae201684_015607</name>
</gene>
<dbReference type="AlphaFoldDB" id="A0A6G0WFK7"/>
<evidence type="ECO:0000313" key="1">
    <source>
        <dbReference type="EMBL" id="KAF0726094.1"/>
    </source>
</evidence>